<organism evidence="1 2">
    <name type="scientific">Brachionus plicatilis</name>
    <name type="common">Marine rotifer</name>
    <name type="synonym">Brachionus muelleri</name>
    <dbReference type="NCBI Taxonomy" id="10195"/>
    <lineage>
        <taxon>Eukaryota</taxon>
        <taxon>Metazoa</taxon>
        <taxon>Spiralia</taxon>
        <taxon>Gnathifera</taxon>
        <taxon>Rotifera</taxon>
        <taxon>Eurotatoria</taxon>
        <taxon>Monogononta</taxon>
        <taxon>Pseudotrocha</taxon>
        <taxon>Ploima</taxon>
        <taxon>Brachionidae</taxon>
        <taxon>Brachionus</taxon>
    </lineage>
</organism>
<protein>
    <submittedName>
        <fullName evidence="1">Uncharacterized protein</fullName>
    </submittedName>
</protein>
<dbReference type="EMBL" id="REGN01000532">
    <property type="protein sequence ID" value="RNA41199.1"/>
    <property type="molecule type" value="Genomic_DNA"/>
</dbReference>
<sequence length="83" mass="9486">MNSFAERLSITRYTLESGCGTFSTESTTLTLHEQKVAPAIFLAVHVYRPESLRMDPLMLMVQVSGSVCLMRRRYDSAIWRQSL</sequence>
<evidence type="ECO:0000313" key="1">
    <source>
        <dbReference type="EMBL" id="RNA41199.1"/>
    </source>
</evidence>
<keyword evidence="2" id="KW-1185">Reference proteome</keyword>
<reference evidence="1 2" key="1">
    <citation type="journal article" date="2018" name="Sci. Rep.">
        <title>Genomic signatures of local adaptation to the degree of environmental predictability in rotifers.</title>
        <authorList>
            <person name="Franch-Gras L."/>
            <person name="Hahn C."/>
            <person name="Garcia-Roger E.M."/>
            <person name="Carmona M.J."/>
            <person name="Serra M."/>
            <person name="Gomez A."/>
        </authorList>
    </citation>
    <scope>NUCLEOTIDE SEQUENCE [LARGE SCALE GENOMIC DNA]</scope>
    <source>
        <strain evidence="1">HYR1</strain>
    </source>
</reference>
<comment type="caution">
    <text evidence="1">The sequence shown here is derived from an EMBL/GenBank/DDBJ whole genome shotgun (WGS) entry which is preliminary data.</text>
</comment>
<proteinExistence type="predicted"/>
<accession>A0A3M7SZX9</accession>
<dbReference type="Proteomes" id="UP000276133">
    <property type="component" value="Unassembled WGS sequence"/>
</dbReference>
<name>A0A3M7SZX9_BRAPC</name>
<dbReference type="AlphaFoldDB" id="A0A3M7SZX9"/>
<evidence type="ECO:0000313" key="2">
    <source>
        <dbReference type="Proteomes" id="UP000276133"/>
    </source>
</evidence>
<gene>
    <name evidence="1" type="ORF">BpHYR1_012125</name>
</gene>